<organism evidence="2 3">
    <name type="scientific">Ornithinibacillus halotolerans</name>
    <dbReference type="NCBI Taxonomy" id="1274357"/>
    <lineage>
        <taxon>Bacteria</taxon>
        <taxon>Bacillati</taxon>
        <taxon>Bacillota</taxon>
        <taxon>Bacilli</taxon>
        <taxon>Bacillales</taxon>
        <taxon>Bacillaceae</taxon>
        <taxon>Ornithinibacillus</taxon>
    </lineage>
</organism>
<reference evidence="2" key="2">
    <citation type="submission" date="2020-09" db="EMBL/GenBank/DDBJ databases">
        <authorList>
            <person name="Sun Q."/>
            <person name="Zhou Y."/>
        </authorList>
    </citation>
    <scope>NUCLEOTIDE SEQUENCE</scope>
    <source>
        <strain evidence="2">CGMCC 1.12408</strain>
    </source>
</reference>
<keyword evidence="3" id="KW-1185">Reference proteome</keyword>
<dbReference type="PROSITE" id="PS51186">
    <property type="entry name" value="GNAT"/>
    <property type="match status" value="1"/>
</dbReference>
<feature type="domain" description="N-acetyltransferase" evidence="1">
    <location>
        <begin position="2"/>
        <end position="153"/>
    </location>
</feature>
<dbReference type="InterPro" id="IPR000182">
    <property type="entry name" value="GNAT_dom"/>
</dbReference>
<gene>
    <name evidence="2" type="ORF">GCM10008025_31660</name>
</gene>
<evidence type="ECO:0000259" key="1">
    <source>
        <dbReference type="PROSITE" id="PS51186"/>
    </source>
</evidence>
<dbReference type="Proteomes" id="UP000613512">
    <property type="component" value="Unassembled WGS sequence"/>
</dbReference>
<evidence type="ECO:0000313" key="3">
    <source>
        <dbReference type="Proteomes" id="UP000613512"/>
    </source>
</evidence>
<name>A0A916S6U0_9BACI</name>
<comment type="caution">
    <text evidence="2">The sequence shown here is derived from an EMBL/GenBank/DDBJ whole genome shotgun (WGS) entry which is preliminary data.</text>
</comment>
<dbReference type="Pfam" id="PF00583">
    <property type="entry name" value="Acetyltransf_1"/>
    <property type="match status" value="1"/>
</dbReference>
<dbReference type="Gene3D" id="3.40.630.30">
    <property type="match status" value="1"/>
</dbReference>
<protein>
    <submittedName>
        <fullName evidence="2">N-acetyltransferase</fullName>
    </submittedName>
</protein>
<sequence>MLEIRRSLETDLKKLLKIQKEAFAKDLLTYQDYQTSPVNEPLERLLAKINQFLHYTILLEQEIIGGIDIRNLGDGRYRLNRIFLAGAHQNKGFGTHIMQLIENEFPNAKTWNLDTPHLNIRNQHFYEKLGYKKVGEHHVSDKLTLFDYIKEIEK</sequence>
<evidence type="ECO:0000313" key="2">
    <source>
        <dbReference type="EMBL" id="GGA86423.1"/>
    </source>
</evidence>
<dbReference type="InterPro" id="IPR016181">
    <property type="entry name" value="Acyl_CoA_acyltransferase"/>
</dbReference>
<dbReference type="GO" id="GO:0016747">
    <property type="term" value="F:acyltransferase activity, transferring groups other than amino-acyl groups"/>
    <property type="evidence" value="ECO:0007669"/>
    <property type="project" value="InterPro"/>
</dbReference>
<proteinExistence type="predicted"/>
<dbReference type="CDD" id="cd04301">
    <property type="entry name" value="NAT_SF"/>
    <property type="match status" value="1"/>
</dbReference>
<reference evidence="2" key="1">
    <citation type="journal article" date="2014" name="Int. J. Syst. Evol. Microbiol.">
        <title>Complete genome sequence of Corynebacterium casei LMG S-19264T (=DSM 44701T), isolated from a smear-ripened cheese.</title>
        <authorList>
            <consortium name="US DOE Joint Genome Institute (JGI-PGF)"/>
            <person name="Walter F."/>
            <person name="Albersmeier A."/>
            <person name="Kalinowski J."/>
            <person name="Ruckert C."/>
        </authorList>
    </citation>
    <scope>NUCLEOTIDE SEQUENCE</scope>
    <source>
        <strain evidence="2">CGMCC 1.12408</strain>
    </source>
</reference>
<dbReference type="EMBL" id="BMEY01000019">
    <property type="protein sequence ID" value="GGA86423.1"/>
    <property type="molecule type" value="Genomic_DNA"/>
</dbReference>
<dbReference type="SUPFAM" id="SSF55729">
    <property type="entry name" value="Acyl-CoA N-acyltransferases (Nat)"/>
    <property type="match status" value="1"/>
</dbReference>
<dbReference type="AlphaFoldDB" id="A0A916S6U0"/>
<accession>A0A916S6U0</accession>